<dbReference type="Proteomes" id="UP001231518">
    <property type="component" value="Chromosome 1"/>
</dbReference>
<protein>
    <submittedName>
        <fullName evidence="3">Uncharacterized protein</fullName>
    </submittedName>
</protein>
<reference evidence="3" key="1">
    <citation type="submission" date="2023-03" db="EMBL/GenBank/DDBJ databases">
        <title>Chromosome-level genomes of two armyworms, Mythimna separata and Mythimna loreyi, provide insights into the biosynthesis and reception of sex pheromones.</title>
        <authorList>
            <person name="Zhao H."/>
        </authorList>
    </citation>
    <scope>NUCLEOTIDE SEQUENCE</scope>
    <source>
        <strain evidence="3">BeijingLab</strain>
        <tissue evidence="3">Pupa</tissue>
    </source>
</reference>
<feature type="coiled-coil region" evidence="1">
    <location>
        <begin position="177"/>
        <end position="204"/>
    </location>
</feature>
<feature type="compositionally biased region" description="Low complexity" evidence="2">
    <location>
        <begin position="273"/>
        <end position="283"/>
    </location>
</feature>
<keyword evidence="4" id="KW-1185">Reference proteome</keyword>
<organism evidence="3 4">
    <name type="scientific">Mythimna separata</name>
    <name type="common">Oriental armyworm</name>
    <name type="synonym">Pseudaletia separata</name>
    <dbReference type="NCBI Taxonomy" id="271217"/>
    <lineage>
        <taxon>Eukaryota</taxon>
        <taxon>Metazoa</taxon>
        <taxon>Ecdysozoa</taxon>
        <taxon>Arthropoda</taxon>
        <taxon>Hexapoda</taxon>
        <taxon>Insecta</taxon>
        <taxon>Pterygota</taxon>
        <taxon>Neoptera</taxon>
        <taxon>Endopterygota</taxon>
        <taxon>Lepidoptera</taxon>
        <taxon>Glossata</taxon>
        <taxon>Ditrysia</taxon>
        <taxon>Noctuoidea</taxon>
        <taxon>Noctuidae</taxon>
        <taxon>Noctuinae</taxon>
        <taxon>Hadenini</taxon>
        <taxon>Mythimna</taxon>
    </lineage>
</organism>
<feature type="region of interest" description="Disordered" evidence="2">
    <location>
        <begin position="347"/>
        <end position="372"/>
    </location>
</feature>
<evidence type="ECO:0000313" key="3">
    <source>
        <dbReference type="EMBL" id="KAJ8736731.1"/>
    </source>
</evidence>
<comment type="caution">
    <text evidence="3">The sequence shown here is derived from an EMBL/GenBank/DDBJ whole genome shotgun (WGS) entry which is preliminary data.</text>
</comment>
<sequence length="442" mass="47248">MFRTPAKKDAGSQGAGGSPRSTEKAGTSLPNVRRSIGEWEAGRAELLPKSPANPKPDAAPAATQKIPSASMARRASVETGSPGNKPVSKYPNLTAEARACLSKAKLHLGNSRNLKTEIKTEVMGAINRLYEIVKESENRKRPVLAETTTATNLAYQPTTDEGQRTQTQALDVPTELVKQLLENLQQHNRALEECQQHTQALSEQLKLAPRYVAGQGPTFAEIAAGPRQKIQESLHSVVVSSLNDKDTDGPAEDAGIPVAVTAGGDGSQSRILSESSPRRSQSSIGAAPVERAESLLIRAQAMGAEVEEAMGKSGNLKREIKSTINKNIIELLQIIASLVSLAKSSSKEERGANGMGDTEVSTQTGSDDGAGVPTMVDVLKEDRVTPELEVVEGSGFHWRHRRTALHPPGWLSGTPAPEKFFDLKTPWLAGSCRVRADGPKRG</sequence>
<evidence type="ECO:0000256" key="1">
    <source>
        <dbReference type="SAM" id="Coils"/>
    </source>
</evidence>
<evidence type="ECO:0000313" key="4">
    <source>
        <dbReference type="Proteomes" id="UP001231518"/>
    </source>
</evidence>
<dbReference type="AlphaFoldDB" id="A0AAD7Z419"/>
<proteinExistence type="predicted"/>
<name>A0AAD7Z419_MYTSE</name>
<accession>A0AAD7Z419</accession>
<keyword evidence="1" id="KW-0175">Coiled coil</keyword>
<feature type="compositionally biased region" description="Low complexity" evidence="2">
    <location>
        <begin position="48"/>
        <end position="62"/>
    </location>
</feature>
<gene>
    <name evidence="3" type="ORF">PYW07_000002</name>
</gene>
<feature type="region of interest" description="Disordered" evidence="2">
    <location>
        <begin position="1"/>
        <end position="89"/>
    </location>
</feature>
<feature type="compositionally biased region" description="Basic and acidic residues" evidence="2">
    <location>
        <begin position="1"/>
        <end position="10"/>
    </location>
</feature>
<dbReference type="EMBL" id="JARGEI010000001">
    <property type="protein sequence ID" value="KAJ8736731.1"/>
    <property type="molecule type" value="Genomic_DNA"/>
</dbReference>
<feature type="region of interest" description="Disordered" evidence="2">
    <location>
        <begin position="260"/>
        <end position="287"/>
    </location>
</feature>
<evidence type="ECO:0000256" key="2">
    <source>
        <dbReference type="SAM" id="MobiDB-lite"/>
    </source>
</evidence>